<comment type="caution">
    <text evidence="1">The sequence shown here is derived from an EMBL/GenBank/DDBJ whole genome shotgun (WGS) entry which is preliminary data.</text>
</comment>
<gene>
    <name evidence="1" type="ORF">SAY86_018274</name>
</gene>
<protein>
    <submittedName>
        <fullName evidence="1">Uncharacterized protein</fullName>
    </submittedName>
</protein>
<reference evidence="1 2" key="1">
    <citation type="journal article" date="2023" name="Hortic Res">
        <title>Pangenome of water caltrop reveals structural variations and asymmetric subgenome divergence after allopolyploidization.</title>
        <authorList>
            <person name="Zhang X."/>
            <person name="Chen Y."/>
            <person name="Wang L."/>
            <person name="Yuan Y."/>
            <person name="Fang M."/>
            <person name="Shi L."/>
            <person name="Lu R."/>
            <person name="Comes H.P."/>
            <person name="Ma Y."/>
            <person name="Chen Y."/>
            <person name="Huang G."/>
            <person name="Zhou Y."/>
            <person name="Zheng Z."/>
            <person name="Qiu Y."/>
        </authorList>
    </citation>
    <scope>NUCLEOTIDE SEQUENCE [LARGE SCALE GENOMIC DNA]</scope>
    <source>
        <strain evidence="1">F231</strain>
    </source>
</reference>
<evidence type="ECO:0000313" key="2">
    <source>
        <dbReference type="Proteomes" id="UP001346149"/>
    </source>
</evidence>
<organism evidence="1 2">
    <name type="scientific">Trapa natans</name>
    <name type="common">Water chestnut</name>
    <dbReference type="NCBI Taxonomy" id="22666"/>
    <lineage>
        <taxon>Eukaryota</taxon>
        <taxon>Viridiplantae</taxon>
        <taxon>Streptophyta</taxon>
        <taxon>Embryophyta</taxon>
        <taxon>Tracheophyta</taxon>
        <taxon>Spermatophyta</taxon>
        <taxon>Magnoliopsida</taxon>
        <taxon>eudicotyledons</taxon>
        <taxon>Gunneridae</taxon>
        <taxon>Pentapetalae</taxon>
        <taxon>rosids</taxon>
        <taxon>malvids</taxon>
        <taxon>Myrtales</taxon>
        <taxon>Lythraceae</taxon>
        <taxon>Trapa</taxon>
    </lineage>
</organism>
<dbReference type="EMBL" id="JAXQNO010000014">
    <property type="protein sequence ID" value="KAK4783906.1"/>
    <property type="molecule type" value="Genomic_DNA"/>
</dbReference>
<dbReference type="AlphaFoldDB" id="A0AAN7LN28"/>
<proteinExistence type="predicted"/>
<name>A0AAN7LN28_TRANT</name>
<dbReference type="Proteomes" id="UP001346149">
    <property type="component" value="Unassembled WGS sequence"/>
</dbReference>
<evidence type="ECO:0000313" key="1">
    <source>
        <dbReference type="EMBL" id="KAK4783906.1"/>
    </source>
</evidence>
<keyword evidence="2" id="KW-1185">Reference proteome</keyword>
<sequence length="94" mass="10456">MILWRHQSLAGDSKVETEALKLHSLVAQWLVQGGNASLIDQSLGLRQKASPILVLSSGVLNVFLSSLQLRRPIKAMNIRVQPNNMPICFHLMRA</sequence>
<accession>A0AAN7LN28</accession>